<dbReference type="RefSeq" id="WP_115169664.1">
    <property type="nucleotide sequence ID" value="NZ_UGYW01000002.1"/>
</dbReference>
<reference evidence="1 2" key="1">
    <citation type="submission" date="2018-06" db="EMBL/GenBank/DDBJ databases">
        <authorList>
            <consortium name="Pathogen Informatics"/>
            <person name="Doyle S."/>
        </authorList>
    </citation>
    <scope>NUCLEOTIDE SEQUENCE [LARGE SCALE GENOMIC DNA]</scope>
    <source>
        <strain evidence="1 2">NCTC11388</strain>
    </source>
</reference>
<dbReference type="EMBL" id="UGYW01000002">
    <property type="protein sequence ID" value="SUJ04699.1"/>
    <property type="molecule type" value="Genomic_DNA"/>
</dbReference>
<gene>
    <name evidence="1" type="ORF">NCTC11388_01489</name>
</gene>
<dbReference type="Proteomes" id="UP000254893">
    <property type="component" value="Unassembled WGS sequence"/>
</dbReference>
<organism evidence="1 2">
    <name type="scientific">Sphingobacterium spiritivorum</name>
    <name type="common">Flavobacterium spiritivorum</name>
    <dbReference type="NCBI Taxonomy" id="258"/>
    <lineage>
        <taxon>Bacteria</taxon>
        <taxon>Pseudomonadati</taxon>
        <taxon>Bacteroidota</taxon>
        <taxon>Sphingobacteriia</taxon>
        <taxon>Sphingobacteriales</taxon>
        <taxon>Sphingobacteriaceae</taxon>
        <taxon>Sphingobacterium</taxon>
    </lineage>
</organism>
<accession>A0A380BPF3</accession>
<name>A0A380BPF3_SPHSI</name>
<proteinExistence type="predicted"/>
<sequence length="86" mass="10684">MAKDIKKFALDEHVPEFDFEQFLNIQLDTTNERVNKFIQWANLFNNEQKRVIYQFLEYIDEKFSNEYELNPIKPKIAIKRYWFQFI</sequence>
<dbReference type="AlphaFoldDB" id="A0A380BPF3"/>
<evidence type="ECO:0000313" key="2">
    <source>
        <dbReference type="Proteomes" id="UP000254893"/>
    </source>
</evidence>
<evidence type="ECO:0000313" key="1">
    <source>
        <dbReference type="EMBL" id="SUJ04699.1"/>
    </source>
</evidence>
<protein>
    <submittedName>
        <fullName evidence="1">Uncharacterized protein</fullName>
    </submittedName>
</protein>